<evidence type="ECO:0000259" key="2">
    <source>
        <dbReference type="Pfam" id="PF01408"/>
    </source>
</evidence>
<dbReference type="InterPro" id="IPR000683">
    <property type="entry name" value="Gfo/Idh/MocA-like_OxRdtase_N"/>
</dbReference>
<organism evidence="3 4">
    <name type="scientific">Prosthecomicrobium pneumaticum</name>
    <dbReference type="NCBI Taxonomy" id="81895"/>
    <lineage>
        <taxon>Bacteria</taxon>
        <taxon>Pseudomonadati</taxon>
        <taxon>Pseudomonadota</taxon>
        <taxon>Alphaproteobacteria</taxon>
        <taxon>Hyphomicrobiales</taxon>
        <taxon>Kaistiaceae</taxon>
        <taxon>Prosthecomicrobium</taxon>
    </lineage>
</organism>
<name>A0A7W9FLL5_9HYPH</name>
<sequence>MSERPIGVGVIGCGEIAQLMHLPYLHELPEFRIAALCDISPTLVETLGDHYGVARRTTDHRELLADPKVDAVVICTYDHGPIVADTIAAGKHFIVEKPLAFTPEEARPLVERAREAGLVAMVGYMKLFDPGYEYGRARIAAIGKPASIRVHDFAGRFDRYGALYSQIRPADVPADRVAAGRAAVEARIDAMLGPDHAGYRDLYFTILMLGSHDLAVLRAAFGAPEGVAYARAIGPNHVMAVLDYPGGVPALLEIAFGAQYEWWDEGIEVRGRDETVRIAFQNPYWRNASAIVHIQEAAGDGPSERIVPGVPDTSFRREWKHFAAAIRSDEPVRSTLEGGLDDLELALAIVRALPPKGRA</sequence>
<dbReference type="Pfam" id="PF01408">
    <property type="entry name" value="GFO_IDH_MocA"/>
    <property type="match status" value="1"/>
</dbReference>
<dbReference type="SUPFAM" id="SSF55347">
    <property type="entry name" value="Glyceraldehyde-3-phosphate dehydrogenase-like, C-terminal domain"/>
    <property type="match status" value="1"/>
</dbReference>
<dbReference type="InterPro" id="IPR050463">
    <property type="entry name" value="Gfo/Idh/MocA_oxidrdct_glycsds"/>
</dbReference>
<proteinExistence type="predicted"/>
<accession>A0A7W9FLL5</accession>
<evidence type="ECO:0000313" key="3">
    <source>
        <dbReference type="EMBL" id="MBB5752924.1"/>
    </source>
</evidence>
<comment type="caution">
    <text evidence="3">The sequence shown here is derived from an EMBL/GenBank/DDBJ whole genome shotgun (WGS) entry which is preliminary data.</text>
</comment>
<dbReference type="SUPFAM" id="SSF51735">
    <property type="entry name" value="NAD(P)-binding Rossmann-fold domains"/>
    <property type="match status" value="1"/>
</dbReference>
<dbReference type="PANTHER" id="PTHR43818">
    <property type="entry name" value="BCDNA.GH03377"/>
    <property type="match status" value="1"/>
</dbReference>
<gene>
    <name evidence="3" type="ORF">GGQ63_001978</name>
</gene>
<dbReference type="InterPro" id="IPR036291">
    <property type="entry name" value="NAD(P)-bd_dom_sf"/>
</dbReference>
<dbReference type="AlphaFoldDB" id="A0A7W9FLL5"/>
<keyword evidence="1" id="KW-0560">Oxidoreductase</keyword>
<feature type="domain" description="Gfo/Idh/MocA-like oxidoreductase N-terminal" evidence="2">
    <location>
        <begin position="6"/>
        <end position="124"/>
    </location>
</feature>
<dbReference type="PANTHER" id="PTHR43818:SF11">
    <property type="entry name" value="BCDNA.GH03377"/>
    <property type="match status" value="1"/>
</dbReference>
<dbReference type="Gene3D" id="3.40.50.720">
    <property type="entry name" value="NAD(P)-binding Rossmann-like Domain"/>
    <property type="match status" value="1"/>
</dbReference>
<dbReference type="Proteomes" id="UP000523821">
    <property type="component" value="Unassembled WGS sequence"/>
</dbReference>
<keyword evidence="4" id="KW-1185">Reference proteome</keyword>
<dbReference type="Gene3D" id="3.30.360.10">
    <property type="entry name" value="Dihydrodipicolinate Reductase, domain 2"/>
    <property type="match status" value="1"/>
</dbReference>
<dbReference type="EMBL" id="JACHOO010000003">
    <property type="protein sequence ID" value="MBB5752924.1"/>
    <property type="molecule type" value="Genomic_DNA"/>
</dbReference>
<dbReference type="GO" id="GO:0000166">
    <property type="term" value="F:nucleotide binding"/>
    <property type="evidence" value="ECO:0007669"/>
    <property type="project" value="InterPro"/>
</dbReference>
<evidence type="ECO:0000256" key="1">
    <source>
        <dbReference type="ARBA" id="ARBA00023002"/>
    </source>
</evidence>
<dbReference type="GO" id="GO:0016491">
    <property type="term" value="F:oxidoreductase activity"/>
    <property type="evidence" value="ECO:0007669"/>
    <property type="project" value="UniProtKB-KW"/>
</dbReference>
<reference evidence="3 4" key="1">
    <citation type="submission" date="2020-08" db="EMBL/GenBank/DDBJ databases">
        <title>Genomic Encyclopedia of Type Strains, Phase IV (KMG-IV): sequencing the most valuable type-strain genomes for metagenomic binning, comparative biology and taxonomic classification.</title>
        <authorList>
            <person name="Goeker M."/>
        </authorList>
    </citation>
    <scope>NUCLEOTIDE SEQUENCE [LARGE SCALE GENOMIC DNA]</scope>
    <source>
        <strain evidence="3 4">DSM 16268</strain>
    </source>
</reference>
<evidence type="ECO:0000313" key="4">
    <source>
        <dbReference type="Proteomes" id="UP000523821"/>
    </source>
</evidence>
<protein>
    <submittedName>
        <fullName evidence="3">Putative dehydrogenase</fullName>
    </submittedName>
</protein>
<dbReference type="RefSeq" id="WP_183855168.1">
    <property type="nucleotide sequence ID" value="NZ_JACHOO010000003.1"/>
</dbReference>